<protein>
    <submittedName>
        <fullName evidence="2">Uncharacterized protein</fullName>
    </submittedName>
</protein>
<keyword evidence="1" id="KW-0472">Membrane</keyword>
<gene>
    <name evidence="2" type="ORF">CDAR_505041</name>
</gene>
<keyword evidence="1" id="KW-0812">Transmembrane</keyword>
<comment type="caution">
    <text evidence="2">The sequence shown here is derived from an EMBL/GenBank/DDBJ whole genome shotgun (WGS) entry which is preliminary data.</text>
</comment>
<dbReference type="Proteomes" id="UP001054837">
    <property type="component" value="Unassembled WGS sequence"/>
</dbReference>
<evidence type="ECO:0000313" key="3">
    <source>
        <dbReference type="Proteomes" id="UP001054837"/>
    </source>
</evidence>
<keyword evidence="1" id="KW-1133">Transmembrane helix</keyword>
<accession>A0AAV4MEZ0</accession>
<evidence type="ECO:0000313" key="2">
    <source>
        <dbReference type="EMBL" id="GIX70951.1"/>
    </source>
</evidence>
<dbReference type="EMBL" id="BPLQ01000396">
    <property type="protein sequence ID" value="GIX70951.1"/>
    <property type="molecule type" value="Genomic_DNA"/>
</dbReference>
<proteinExistence type="predicted"/>
<sequence length="99" mass="11482">MQSPEKDKFSNILNVFDYTTAKEESEMFISGQSLFLFVLAACIYAISSELYPLRGPFQKSRIRNYVRNHPYLPPGETGKNVDKFINRNFPHFPALVLNY</sequence>
<reference evidence="2 3" key="1">
    <citation type="submission" date="2021-06" db="EMBL/GenBank/DDBJ databases">
        <title>Caerostris darwini draft genome.</title>
        <authorList>
            <person name="Kono N."/>
            <person name="Arakawa K."/>
        </authorList>
    </citation>
    <scope>NUCLEOTIDE SEQUENCE [LARGE SCALE GENOMIC DNA]</scope>
</reference>
<name>A0AAV4MEZ0_9ARAC</name>
<evidence type="ECO:0000256" key="1">
    <source>
        <dbReference type="SAM" id="Phobius"/>
    </source>
</evidence>
<organism evidence="2 3">
    <name type="scientific">Caerostris darwini</name>
    <dbReference type="NCBI Taxonomy" id="1538125"/>
    <lineage>
        <taxon>Eukaryota</taxon>
        <taxon>Metazoa</taxon>
        <taxon>Ecdysozoa</taxon>
        <taxon>Arthropoda</taxon>
        <taxon>Chelicerata</taxon>
        <taxon>Arachnida</taxon>
        <taxon>Araneae</taxon>
        <taxon>Araneomorphae</taxon>
        <taxon>Entelegynae</taxon>
        <taxon>Araneoidea</taxon>
        <taxon>Araneidae</taxon>
        <taxon>Caerostris</taxon>
    </lineage>
</organism>
<dbReference type="AlphaFoldDB" id="A0AAV4MEZ0"/>
<keyword evidence="3" id="KW-1185">Reference proteome</keyword>
<feature type="transmembrane region" description="Helical" evidence="1">
    <location>
        <begin position="34"/>
        <end position="53"/>
    </location>
</feature>